<dbReference type="GeneID" id="54413417"/>
<evidence type="ECO:0000313" key="4">
    <source>
        <dbReference type="Proteomes" id="UP000799771"/>
    </source>
</evidence>
<feature type="region of interest" description="Disordered" evidence="1">
    <location>
        <begin position="275"/>
        <end position="296"/>
    </location>
</feature>
<reference evidence="3" key="1">
    <citation type="journal article" date="2020" name="Stud. Mycol.">
        <title>101 Dothideomycetes genomes: a test case for predicting lifestyles and emergence of pathogens.</title>
        <authorList>
            <person name="Haridas S."/>
            <person name="Albert R."/>
            <person name="Binder M."/>
            <person name="Bloem J."/>
            <person name="Labutti K."/>
            <person name="Salamov A."/>
            <person name="Andreopoulos B."/>
            <person name="Baker S."/>
            <person name="Barry K."/>
            <person name="Bills G."/>
            <person name="Bluhm B."/>
            <person name="Cannon C."/>
            <person name="Castanera R."/>
            <person name="Culley D."/>
            <person name="Daum C."/>
            <person name="Ezra D."/>
            <person name="Gonzalez J."/>
            <person name="Henrissat B."/>
            <person name="Kuo A."/>
            <person name="Liang C."/>
            <person name="Lipzen A."/>
            <person name="Lutzoni F."/>
            <person name="Magnuson J."/>
            <person name="Mondo S."/>
            <person name="Nolan M."/>
            <person name="Ohm R."/>
            <person name="Pangilinan J."/>
            <person name="Park H.-J."/>
            <person name="Ramirez L."/>
            <person name="Alfaro M."/>
            <person name="Sun H."/>
            <person name="Tritt A."/>
            <person name="Yoshinaga Y."/>
            <person name="Zwiers L.-H."/>
            <person name="Turgeon B."/>
            <person name="Goodwin S."/>
            <person name="Spatafora J."/>
            <person name="Crous P."/>
            <person name="Grigoriev I."/>
        </authorList>
    </citation>
    <scope>NUCLEOTIDE SEQUENCE</scope>
    <source>
        <strain evidence="3">CBS 119687</strain>
    </source>
</reference>
<keyword evidence="2" id="KW-0472">Membrane</keyword>
<evidence type="ECO:0000256" key="2">
    <source>
        <dbReference type="SAM" id="Phobius"/>
    </source>
</evidence>
<protein>
    <submittedName>
        <fullName evidence="3">Uncharacterized protein</fullName>
    </submittedName>
</protein>
<gene>
    <name evidence="3" type="ORF">P153DRAFT_432723</name>
</gene>
<feature type="compositionally biased region" description="Polar residues" evidence="1">
    <location>
        <begin position="101"/>
        <end position="132"/>
    </location>
</feature>
<feature type="transmembrane region" description="Helical" evidence="2">
    <location>
        <begin position="191"/>
        <end position="212"/>
    </location>
</feature>
<proteinExistence type="predicted"/>
<feature type="compositionally biased region" description="Pro residues" evidence="1">
    <location>
        <begin position="285"/>
        <end position="295"/>
    </location>
</feature>
<dbReference type="RefSeq" id="XP_033522014.1">
    <property type="nucleotide sequence ID" value="XM_033672985.1"/>
</dbReference>
<keyword evidence="2" id="KW-1133">Transmembrane helix</keyword>
<keyword evidence="2" id="KW-0812">Transmembrane</keyword>
<feature type="region of interest" description="Disordered" evidence="1">
    <location>
        <begin position="17"/>
        <end position="136"/>
    </location>
</feature>
<sequence>MNLYQLWRRTPVLVSLRKSRRQMLDSSKPFISGVSDEKREASGEKDTPSDEEENPSKEKEDELEKESKEREEASEERDDPISTSNNHSTSSVESDRKDKTVSTISPASTVPDKTSTTLAFAPKPTSQGLNPDTATTFESRSTTFATTATTRPPAATTVVVQLQPSPTQPDVYGAPHNLHHDKTLMGPGAEAAAITLSILGAVSLIILAFIYFRQRKRRQDDQNPVRDFSKTNHLRAPDSAYIKTNTISDRVDHYFSRSALFDAASYSRPKTLSTIHGTSKTRIPPHIPAPNPFVDPPRNKAFDVLAGRPRSTTLTDRESWIENPFKNPASDRFDPFGELQQKARKERVRYMEQIRMEAEAQKKKQMELGRGNDRMGSEVTVEGIGILDRSGNGAYV</sequence>
<dbReference type="EMBL" id="ML977510">
    <property type="protein sequence ID" value="KAF2127625.1"/>
    <property type="molecule type" value="Genomic_DNA"/>
</dbReference>
<dbReference type="OrthoDB" id="3798694at2759"/>
<dbReference type="Proteomes" id="UP000799771">
    <property type="component" value="Unassembled WGS sequence"/>
</dbReference>
<evidence type="ECO:0000256" key="1">
    <source>
        <dbReference type="SAM" id="MobiDB-lite"/>
    </source>
</evidence>
<accession>A0A6A6A8U4</accession>
<feature type="compositionally biased region" description="Basic and acidic residues" evidence="1">
    <location>
        <begin position="35"/>
        <end position="71"/>
    </location>
</feature>
<keyword evidence="4" id="KW-1185">Reference proteome</keyword>
<organism evidence="3 4">
    <name type="scientific">Dothidotthia symphoricarpi CBS 119687</name>
    <dbReference type="NCBI Taxonomy" id="1392245"/>
    <lineage>
        <taxon>Eukaryota</taxon>
        <taxon>Fungi</taxon>
        <taxon>Dikarya</taxon>
        <taxon>Ascomycota</taxon>
        <taxon>Pezizomycotina</taxon>
        <taxon>Dothideomycetes</taxon>
        <taxon>Pleosporomycetidae</taxon>
        <taxon>Pleosporales</taxon>
        <taxon>Dothidotthiaceae</taxon>
        <taxon>Dothidotthia</taxon>
    </lineage>
</organism>
<name>A0A6A6A8U4_9PLEO</name>
<evidence type="ECO:0000313" key="3">
    <source>
        <dbReference type="EMBL" id="KAF2127625.1"/>
    </source>
</evidence>
<dbReference type="AlphaFoldDB" id="A0A6A6A8U4"/>
<feature type="compositionally biased region" description="Polar residues" evidence="1">
    <location>
        <begin position="81"/>
        <end position="92"/>
    </location>
</feature>